<evidence type="ECO:0000256" key="2">
    <source>
        <dbReference type="ARBA" id="ARBA00022741"/>
    </source>
</evidence>
<organism evidence="7 8">
    <name type="scientific">Nyssa sinensis</name>
    <dbReference type="NCBI Taxonomy" id="561372"/>
    <lineage>
        <taxon>Eukaryota</taxon>
        <taxon>Viridiplantae</taxon>
        <taxon>Streptophyta</taxon>
        <taxon>Embryophyta</taxon>
        <taxon>Tracheophyta</taxon>
        <taxon>Spermatophyta</taxon>
        <taxon>Magnoliopsida</taxon>
        <taxon>eudicotyledons</taxon>
        <taxon>Gunneridae</taxon>
        <taxon>Pentapetalae</taxon>
        <taxon>asterids</taxon>
        <taxon>Cornales</taxon>
        <taxon>Nyssaceae</taxon>
        <taxon>Nyssa</taxon>
    </lineage>
</organism>
<dbReference type="InterPro" id="IPR036388">
    <property type="entry name" value="WH-like_DNA-bd_sf"/>
</dbReference>
<evidence type="ECO:0000313" key="7">
    <source>
        <dbReference type="EMBL" id="KAA8548850.1"/>
    </source>
</evidence>
<keyword evidence="2" id="KW-0547">Nucleotide-binding</keyword>
<feature type="domain" description="Disease resistance R13L4/SHOC-2-like LRR" evidence="6">
    <location>
        <begin position="117"/>
        <end position="457"/>
    </location>
</feature>
<name>A0A5J5C3Z6_9ASTE</name>
<dbReference type="PANTHER" id="PTHR47481:SF22">
    <property type="entry name" value="RETROTRANSPOSON GAG DOMAIN-CONTAINING PROTEIN"/>
    <property type="match status" value="1"/>
</dbReference>
<accession>A0A5J5C3Z6</accession>
<dbReference type="Pfam" id="PF23598">
    <property type="entry name" value="LRR_14"/>
    <property type="match status" value="1"/>
</dbReference>
<feature type="domain" description="Disease resistance protein winged helix" evidence="5">
    <location>
        <begin position="1"/>
        <end position="58"/>
    </location>
</feature>
<dbReference type="GO" id="GO:0006952">
    <property type="term" value="P:defense response"/>
    <property type="evidence" value="ECO:0007669"/>
    <property type="project" value="UniProtKB-KW"/>
</dbReference>
<gene>
    <name evidence="7" type="ORF">F0562_000534</name>
</gene>
<evidence type="ECO:0000256" key="4">
    <source>
        <dbReference type="SAM" id="MobiDB-lite"/>
    </source>
</evidence>
<sequence length="799" mass="89809">MAEGMVWSQDRAEEETTMDVAERYLGELAQRCMVQEQVDEPTTRFKSCRLHDLMRDLCLSKGKEEDFLKVIDFRSGEIKEYPDSSPSSSISKIRSVAIYSEKYVHRCIALLLETARHLRSLLFFNSDNEISITLPRIIKIHIKDFKLLRVLNLERFQPQIETDRVPLMVCYCLLGHYNLPEAIGNLIHLRYLSISYSEFVGLPSSIGNLQSLQTLDLRVSGGLFCWGNVLHKMVQLRHLYLPETTIYFPGYILEGKKLRIDGLRNLEILENFDPGCFDVRHLYKLTNLRKLTAVIKANKPFSSGQQKANKLEGLVALIEFLTTHNRLRYSSIEVSGYKFCSEEELTLLTQLLGCHRLDELKINGAIGNLPEYNHFSQSLTKLTLDQSGLTEDPMATLEKLPNLWSLSLVSNAFVGKEMVCSTRGFPQLRVLYLWLLNQLEEWRVDEEAMPNLSHLIIMKCQEVFGYVDGTLKAPPTTITDANGTSSPNPQFAAWSKQDNLILSAINSSLTEEILAQVYQATTSCAIWLALESCFASQSRAKAVQVHSELSTACKGSSTATEYFMSIKKLTDELAIAGQAMSIDDIITYVRAGLGSKYDSLVTMVSSCDTTTLEDLYSLLLTAEARINHNQQALSLPIAAANLATRQPFSSPTGRGRGTFSSNNNRGQGRSNGRGRGANNSGRVSFNNHSNRCCQLCEKPGHTVHTCWWRFDVNFIPPNIQRLAQANYASSSSSTSQDWHPDSGATHHMTADVKNLSLRSDEYTEAMSKMVSTSSRRLFNIIQPRPILVLVFLQKIGIED</sequence>
<dbReference type="InterPro" id="IPR058922">
    <property type="entry name" value="WHD_DRP"/>
</dbReference>
<evidence type="ECO:0000259" key="5">
    <source>
        <dbReference type="Pfam" id="PF23559"/>
    </source>
</evidence>
<keyword evidence="1" id="KW-0677">Repeat</keyword>
<protein>
    <submittedName>
        <fullName evidence="7">Uncharacterized protein</fullName>
    </submittedName>
</protein>
<dbReference type="AlphaFoldDB" id="A0A5J5C3Z6"/>
<dbReference type="InterPro" id="IPR032675">
    <property type="entry name" value="LRR_dom_sf"/>
</dbReference>
<dbReference type="Gene3D" id="1.10.10.10">
    <property type="entry name" value="Winged helix-like DNA-binding domain superfamily/Winged helix DNA-binding domain"/>
    <property type="match status" value="1"/>
</dbReference>
<evidence type="ECO:0000256" key="1">
    <source>
        <dbReference type="ARBA" id="ARBA00022737"/>
    </source>
</evidence>
<dbReference type="Pfam" id="PF23559">
    <property type="entry name" value="WHD_DRP"/>
    <property type="match status" value="1"/>
</dbReference>
<dbReference type="Proteomes" id="UP000325577">
    <property type="component" value="Linkage Group LG0"/>
</dbReference>
<reference evidence="7 8" key="1">
    <citation type="submission" date="2019-09" db="EMBL/GenBank/DDBJ databases">
        <title>A chromosome-level genome assembly of the Chinese tupelo Nyssa sinensis.</title>
        <authorList>
            <person name="Yang X."/>
            <person name="Kang M."/>
            <person name="Yang Y."/>
            <person name="Xiong H."/>
            <person name="Wang M."/>
            <person name="Zhang Z."/>
            <person name="Wang Z."/>
            <person name="Wu H."/>
            <person name="Ma T."/>
            <person name="Liu J."/>
            <person name="Xi Z."/>
        </authorList>
    </citation>
    <scope>NUCLEOTIDE SEQUENCE [LARGE SCALE GENOMIC DNA]</scope>
    <source>
        <strain evidence="7">J267</strain>
        <tissue evidence="7">Leaf</tissue>
    </source>
</reference>
<evidence type="ECO:0000313" key="8">
    <source>
        <dbReference type="Proteomes" id="UP000325577"/>
    </source>
</evidence>
<dbReference type="OrthoDB" id="1912561at2759"/>
<proteinExistence type="predicted"/>
<dbReference type="Pfam" id="PF14223">
    <property type="entry name" value="Retrotran_gag_2"/>
    <property type="match status" value="1"/>
</dbReference>
<dbReference type="InterPro" id="IPR055414">
    <property type="entry name" value="LRR_R13L4/SHOC2-like"/>
</dbReference>
<keyword evidence="8" id="KW-1185">Reference proteome</keyword>
<dbReference type="EMBL" id="CM018031">
    <property type="protein sequence ID" value="KAA8548850.1"/>
    <property type="molecule type" value="Genomic_DNA"/>
</dbReference>
<feature type="region of interest" description="Disordered" evidence="4">
    <location>
        <begin position="646"/>
        <end position="682"/>
    </location>
</feature>
<dbReference type="Gene3D" id="3.80.10.10">
    <property type="entry name" value="Ribonuclease Inhibitor"/>
    <property type="match status" value="1"/>
</dbReference>
<evidence type="ECO:0000256" key="3">
    <source>
        <dbReference type="ARBA" id="ARBA00022821"/>
    </source>
</evidence>
<evidence type="ECO:0000259" key="6">
    <source>
        <dbReference type="Pfam" id="PF23598"/>
    </source>
</evidence>
<keyword evidence="3" id="KW-0611">Plant defense</keyword>
<dbReference type="SUPFAM" id="SSF52058">
    <property type="entry name" value="L domain-like"/>
    <property type="match status" value="1"/>
</dbReference>
<dbReference type="PANTHER" id="PTHR47481">
    <property type="match status" value="1"/>
</dbReference>